<dbReference type="STRING" id="1176198.SAMN05444716_10242"/>
<dbReference type="SUPFAM" id="SSF50494">
    <property type="entry name" value="Trypsin-like serine proteases"/>
    <property type="match status" value="1"/>
</dbReference>
<keyword evidence="6" id="KW-0865">Zymogen</keyword>
<name>A0A1I6QHS5_9ACTN</name>
<dbReference type="GO" id="GO:0005576">
    <property type="term" value="C:extracellular region"/>
    <property type="evidence" value="ECO:0007669"/>
    <property type="project" value="InterPro"/>
</dbReference>
<keyword evidence="5" id="KW-0720">Serine protease</keyword>
<dbReference type="Proteomes" id="UP000198873">
    <property type="component" value="Unassembled WGS sequence"/>
</dbReference>
<dbReference type="Pfam" id="PF02983">
    <property type="entry name" value="Pro_Al_protease"/>
    <property type="match status" value="1"/>
</dbReference>
<evidence type="ECO:0000256" key="9">
    <source>
        <dbReference type="PIRSR" id="PIRSR001134-2"/>
    </source>
</evidence>
<dbReference type="InterPro" id="IPR035070">
    <property type="entry name" value="Streptogrisin_prodomain"/>
</dbReference>
<evidence type="ECO:0000256" key="7">
    <source>
        <dbReference type="ARBA" id="ARBA00023157"/>
    </source>
</evidence>
<dbReference type="Gene3D" id="3.30.300.50">
    <property type="match status" value="1"/>
</dbReference>
<dbReference type="InterPro" id="IPR009003">
    <property type="entry name" value="Peptidase_S1_PA"/>
</dbReference>
<evidence type="ECO:0000256" key="2">
    <source>
        <dbReference type="ARBA" id="ARBA00022670"/>
    </source>
</evidence>
<proteinExistence type="inferred from homology"/>
<feature type="active site" description="Charge relay system" evidence="8">
    <location>
        <position position="203"/>
    </location>
</feature>
<evidence type="ECO:0000256" key="4">
    <source>
        <dbReference type="ARBA" id="ARBA00022801"/>
    </source>
</evidence>
<keyword evidence="4" id="KW-0378">Hydrolase</keyword>
<dbReference type="PRINTS" id="PR00861">
    <property type="entry name" value="ALYTICPTASE"/>
</dbReference>
<evidence type="ECO:0000256" key="1">
    <source>
        <dbReference type="ARBA" id="ARBA00007664"/>
    </source>
</evidence>
<evidence type="ECO:0000313" key="14">
    <source>
        <dbReference type="Proteomes" id="UP000198873"/>
    </source>
</evidence>
<evidence type="ECO:0000256" key="5">
    <source>
        <dbReference type="ARBA" id="ARBA00022825"/>
    </source>
</evidence>
<evidence type="ECO:0000313" key="13">
    <source>
        <dbReference type="EMBL" id="SFS52019.1"/>
    </source>
</evidence>
<protein>
    <submittedName>
        <fullName evidence="13">Streptogrisin D</fullName>
    </submittedName>
</protein>
<evidence type="ECO:0000256" key="3">
    <source>
        <dbReference type="ARBA" id="ARBA00022729"/>
    </source>
</evidence>
<dbReference type="GO" id="GO:0004252">
    <property type="term" value="F:serine-type endopeptidase activity"/>
    <property type="evidence" value="ECO:0007669"/>
    <property type="project" value="InterPro"/>
</dbReference>
<dbReference type="PIRSF" id="PIRSF001134">
    <property type="entry name" value="Streptogrisin"/>
    <property type="match status" value="1"/>
</dbReference>
<feature type="domain" description="Peptidase S1" evidence="11">
    <location>
        <begin position="194"/>
        <end position="349"/>
    </location>
</feature>
<dbReference type="InterPro" id="IPR001254">
    <property type="entry name" value="Trypsin_dom"/>
</dbReference>
<feature type="domain" description="Peptidase S1A alpha-lytic prodomain" evidence="12">
    <location>
        <begin position="100"/>
        <end position="153"/>
    </location>
</feature>
<feature type="active site" description="Charge relay system" evidence="8">
    <location>
        <position position="232"/>
    </location>
</feature>
<evidence type="ECO:0000259" key="12">
    <source>
        <dbReference type="Pfam" id="PF02983"/>
    </source>
</evidence>
<feature type="disulfide bond" evidence="9">
    <location>
        <begin position="307"/>
        <end position="334"/>
    </location>
</feature>
<keyword evidence="14" id="KW-1185">Reference proteome</keyword>
<dbReference type="InterPro" id="IPR004236">
    <property type="entry name" value="Pept_S1_alpha_lytic"/>
</dbReference>
<sequence length="357" mass="35588">MTNRRMSARRITMAATGVAALLAGSFTMSQANAQTPTFTPDVLSSQAAVELATTLDDTLSAETAGTFYDAETETLVVNVTDSSAVSEVRATGAEARVVEHTLAQLEAAADEVEEYAVPGTAWGIDPVSNAVKVTVDSTVSGDALAELQATVDGLGGQAVLEQVEGEFSPYIAGGDAIYTSGARCSLGFNVTIGGQRGFLTAGHCGSTGSSWSATSGGAAFGTLSTSVFPGSDYAAGTYSSSIASPSSVNLYDGSTRAITGAANPVVGQTVERSGSTTGRHSGTVTALNVSVTYPQGTVRGTIQTTVCAEPGDSGGALFSGNTAHGLTSGGSGNCSSGGTTFFQPVVAALNAVGATIP</sequence>
<evidence type="ECO:0000259" key="11">
    <source>
        <dbReference type="Pfam" id="PF00089"/>
    </source>
</evidence>
<dbReference type="Pfam" id="PF00089">
    <property type="entry name" value="Trypsin"/>
    <property type="match status" value="1"/>
</dbReference>
<dbReference type="Gene3D" id="2.40.10.10">
    <property type="entry name" value="Trypsin-like serine proteases"/>
    <property type="match status" value="2"/>
</dbReference>
<keyword evidence="3 10" id="KW-0732">Signal</keyword>
<keyword evidence="2" id="KW-0645">Protease</keyword>
<evidence type="ECO:0000256" key="8">
    <source>
        <dbReference type="PIRSR" id="PIRSR001134-1"/>
    </source>
</evidence>
<evidence type="ECO:0000256" key="10">
    <source>
        <dbReference type="SAM" id="SignalP"/>
    </source>
</evidence>
<dbReference type="EMBL" id="FPAB01000002">
    <property type="protein sequence ID" value="SFS52019.1"/>
    <property type="molecule type" value="Genomic_DNA"/>
</dbReference>
<reference evidence="14" key="1">
    <citation type="submission" date="2016-10" db="EMBL/GenBank/DDBJ databases">
        <authorList>
            <person name="Varghese N."/>
            <person name="Submissions S."/>
        </authorList>
    </citation>
    <scope>NUCLEOTIDE SEQUENCE [LARGE SCALE GENOMIC DNA]</scope>
    <source>
        <strain evidence="14">CGMCC 4.7047</strain>
    </source>
</reference>
<gene>
    <name evidence="13" type="ORF">SAMN05444716_10242</name>
</gene>
<dbReference type="AlphaFoldDB" id="A0A1I6QHS5"/>
<dbReference type="GO" id="GO:0006508">
    <property type="term" value="P:proteolysis"/>
    <property type="evidence" value="ECO:0007669"/>
    <property type="project" value="UniProtKB-KW"/>
</dbReference>
<comment type="similarity">
    <text evidence="1">Belongs to the peptidase S1 family.</text>
</comment>
<feature type="disulfide bond" evidence="9">
    <location>
        <begin position="184"/>
        <end position="204"/>
    </location>
</feature>
<feature type="signal peptide" evidence="10">
    <location>
        <begin position="1"/>
        <end position="33"/>
    </location>
</feature>
<dbReference type="CDD" id="cd21112">
    <property type="entry name" value="alphaLP-like"/>
    <property type="match status" value="1"/>
</dbReference>
<accession>A0A1I6QHS5</accession>
<feature type="active site" description="Charge relay system" evidence="8">
    <location>
        <position position="313"/>
    </location>
</feature>
<organism evidence="13 14">
    <name type="scientific">Streptomyces harbinensis</name>
    <dbReference type="NCBI Taxonomy" id="1176198"/>
    <lineage>
        <taxon>Bacteria</taxon>
        <taxon>Bacillati</taxon>
        <taxon>Actinomycetota</taxon>
        <taxon>Actinomycetes</taxon>
        <taxon>Kitasatosporales</taxon>
        <taxon>Streptomycetaceae</taxon>
        <taxon>Streptomyces</taxon>
    </lineage>
</organism>
<keyword evidence="7 9" id="KW-1015">Disulfide bond</keyword>
<feature type="chain" id="PRO_5044373195" evidence="10">
    <location>
        <begin position="34"/>
        <end position="357"/>
    </location>
</feature>
<evidence type="ECO:0000256" key="6">
    <source>
        <dbReference type="ARBA" id="ARBA00023145"/>
    </source>
</evidence>
<dbReference type="InterPro" id="IPR043504">
    <property type="entry name" value="Peptidase_S1_PA_chymotrypsin"/>
</dbReference>
<dbReference type="RefSeq" id="WP_026047563.1">
    <property type="nucleotide sequence ID" value="NZ_FPAB01000002.1"/>
</dbReference>
<dbReference type="InterPro" id="IPR001316">
    <property type="entry name" value="Pept_S1A_streptogrisin"/>
</dbReference>